<dbReference type="AlphaFoldDB" id="A0A9P1KKP9"/>
<reference evidence="1 2" key="1">
    <citation type="submission" date="2014-02" db="EMBL/GenBank/DDBJ databases">
        <authorList>
            <person name="Genoscope - CEA"/>
        </authorList>
    </citation>
    <scope>NUCLEOTIDE SEQUENCE [LARGE SCALE GENOMIC DNA]</scope>
    <source>
        <strain evidence="1 2">PCC 8005</strain>
    </source>
</reference>
<accession>A0A9P1KKP9</accession>
<organism evidence="1 2">
    <name type="scientific">Limnospira indica PCC 8005</name>
    <dbReference type="NCBI Taxonomy" id="376219"/>
    <lineage>
        <taxon>Bacteria</taxon>
        <taxon>Bacillati</taxon>
        <taxon>Cyanobacteriota</taxon>
        <taxon>Cyanophyceae</taxon>
        <taxon>Oscillatoriophycideae</taxon>
        <taxon>Oscillatoriales</taxon>
        <taxon>Sirenicapillariaceae</taxon>
        <taxon>Limnospira</taxon>
    </lineage>
</organism>
<gene>
    <name evidence="1" type="ORF">ARTHRO_60005</name>
</gene>
<evidence type="ECO:0000313" key="1">
    <source>
        <dbReference type="EMBL" id="CDM97404.1"/>
    </source>
</evidence>
<protein>
    <submittedName>
        <fullName evidence="1">Uncharacterized protein</fullName>
    </submittedName>
</protein>
<dbReference type="EMBL" id="FO818640">
    <property type="protein sequence ID" value="CDM97404.1"/>
    <property type="molecule type" value="Genomic_DNA"/>
</dbReference>
<evidence type="ECO:0000313" key="2">
    <source>
        <dbReference type="Proteomes" id="UP000032946"/>
    </source>
</evidence>
<keyword evidence="2" id="KW-1185">Reference proteome</keyword>
<dbReference type="Proteomes" id="UP000032946">
    <property type="component" value="Chromosome"/>
</dbReference>
<sequence>MHHGLTVRIETRFKGYNSYSTVTLMHSMAITHLGVSAK</sequence>
<name>A0A9P1KKP9_9CYAN</name>
<proteinExistence type="predicted"/>